<evidence type="ECO:0000313" key="3">
    <source>
        <dbReference type="Proteomes" id="UP000219338"/>
    </source>
</evidence>
<sequence>MACHQNSAGEDTVVTGSTQGKRSKMLTPLSTNSVAGLRARYPSSVSTTDITQPDGTLNVTFPPPAGEYAIEGVDGNGFGVAFVSQIFDVADDNSGGASNSEALSSSTAVQSASTTLLPSFMSVSREPYSSSAKSVQSTATTPPDRNRNSKHRLSPNLKIIPDLNSHSPPVGNKNGETITPMLVDGAAPDLGDRSQEIVEQNPEGNPTRDEGERRPRVGTPVHVDNSELQVAPQREAALDVVAEVVRLRTQVQQIIVEREAERFHGNALDPPPAYA</sequence>
<gene>
    <name evidence="2" type="ORF">ARMOST_21422</name>
</gene>
<proteinExistence type="predicted"/>
<accession>A0A284SA12</accession>
<protein>
    <submittedName>
        <fullName evidence="2">Uncharacterized protein</fullName>
    </submittedName>
</protein>
<keyword evidence="3" id="KW-1185">Reference proteome</keyword>
<reference evidence="3" key="1">
    <citation type="journal article" date="2017" name="Nat. Ecol. Evol.">
        <title>Genome expansion and lineage-specific genetic innovations in the forest pathogenic fungi Armillaria.</title>
        <authorList>
            <person name="Sipos G."/>
            <person name="Prasanna A.N."/>
            <person name="Walter M.C."/>
            <person name="O'Connor E."/>
            <person name="Balint B."/>
            <person name="Krizsan K."/>
            <person name="Kiss B."/>
            <person name="Hess J."/>
            <person name="Varga T."/>
            <person name="Slot J."/>
            <person name="Riley R."/>
            <person name="Boka B."/>
            <person name="Rigling D."/>
            <person name="Barry K."/>
            <person name="Lee J."/>
            <person name="Mihaltcheva S."/>
            <person name="LaButti K."/>
            <person name="Lipzen A."/>
            <person name="Waldron R."/>
            <person name="Moloney N.M."/>
            <person name="Sperisen C."/>
            <person name="Kredics L."/>
            <person name="Vagvoelgyi C."/>
            <person name="Patrignani A."/>
            <person name="Fitzpatrick D."/>
            <person name="Nagy I."/>
            <person name="Doyle S."/>
            <person name="Anderson J.B."/>
            <person name="Grigoriev I.V."/>
            <person name="Gueldener U."/>
            <person name="Muensterkoetter M."/>
            <person name="Nagy L.G."/>
        </authorList>
    </citation>
    <scope>NUCLEOTIDE SEQUENCE [LARGE SCALE GENOMIC DNA]</scope>
    <source>
        <strain evidence="3">C18/9</strain>
    </source>
</reference>
<feature type="compositionally biased region" description="Polar residues" evidence="1">
    <location>
        <begin position="127"/>
        <end position="143"/>
    </location>
</feature>
<dbReference type="AlphaFoldDB" id="A0A284SA12"/>
<dbReference type="EMBL" id="FUEG01000049">
    <property type="protein sequence ID" value="SJL17858.1"/>
    <property type="molecule type" value="Genomic_DNA"/>
</dbReference>
<feature type="compositionally biased region" description="Polar residues" evidence="1">
    <location>
        <begin position="1"/>
        <end position="20"/>
    </location>
</feature>
<evidence type="ECO:0000313" key="2">
    <source>
        <dbReference type="EMBL" id="SJL17858.1"/>
    </source>
</evidence>
<dbReference type="Proteomes" id="UP000219338">
    <property type="component" value="Unassembled WGS sequence"/>
</dbReference>
<feature type="compositionally biased region" description="Basic and acidic residues" evidence="1">
    <location>
        <begin position="206"/>
        <end position="215"/>
    </location>
</feature>
<feature type="region of interest" description="Disordered" evidence="1">
    <location>
        <begin position="1"/>
        <end position="27"/>
    </location>
</feature>
<evidence type="ECO:0000256" key="1">
    <source>
        <dbReference type="SAM" id="MobiDB-lite"/>
    </source>
</evidence>
<organism evidence="2 3">
    <name type="scientific">Armillaria ostoyae</name>
    <name type="common">Armillaria root rot fungus</name>
    <dbReference type="NCBI Taxonomy" id="47428"/>
    <lineage>
        <taxon>Eukaryota</taxon>
        <taxon>Fungi</taxon>
        <taxon>Dikarya</taxon>
        <taxon>Basidiomycota</taxon>
        <taxon>Agaricomycotina</taxon>
        <taxon>Agaricomycetes</taxon>
        <taxon>Agaricomycetidae</taxon>
        <taxon>Agaricales</taxon>
        <taxon>Marasmiineae</taxon>
        <taxon>Physalacriaceae</taxon>
        <taxon>Armillaria</taxon>
    </lineage>
</organism>
<dbReference type="OrthoDB" id="3055895at2759"/>
<dbReference type="STRING" id="47428.A0A284SA12"/>
<name>A0A284SA12_ARMOS</name>
<feature type="region of interest" description="Disordered" evidence="1">
    <location>
        <begin position="127"/>
        <end position="221"/>
    </location>
</feature>